<reference evidence="2 3" key="1">
    <citation type="journal article" date="2022" name="Allergy">
        <title>Genome assembly and annotation of Periplaneta americana reveal a comprehensive cockroach allergen profile.</title>
        <authorList>
            <person name="Wang L."/>
            <person name="Xiong Q."/>
            <person name="Saelim N."/>
            <person name="Wang L."/>
            <person name="Nong W."/>
            <person name="Wan A.T."/>
            <person name="Shi M."/>
            <person name="Liu X."/>
            <person name="Cao Q."/>
            <person name="Hui J.H.L."/>
            <person name="Sookrung N."/>
            <person name="Leung T.F."/>
            <person name="Tungtrongchitr A."/>
            <person name="Tsui S.K.W."/>
        </authorList>
    </citation>
    <scope>NUCLEOTIDE SEQUENCE [LARGE SCALE GENOMIC DNA]</scope>
    <source>
        <strain evidence="2">PWHHKU_190912</strain>
    </source>
</reference>
<proteinExistence type="predicted"/>
<protein>
    <recommendedName>
        <fullName evidence="1">Tc1-like transposase DDE domain-containing protein</fullName>
    </recommendedName>
</protein>
<feature type="domain" description="Tc1-like transposase DDE" evidence="1">
    <location>
        <begin position="19"/>
        <end position="132"/>
    </location>
</feature>
<comment type="caution">
    <text evidence="2">The sequence shown here is derived from an EMBL/GenBank/DDBJ whole genome shotgun (WGS) entry which is preliminary data.</text>
</comment>
<evidence type="ECO:0000259" key="1">
    <source>
        <dbReference type="Pfam" id="PF13358"/>
    </source>
</evidence>
<dbReference type="InterPro" id="IPR038717">
    <property type="entry name" value="Tc1-like_DDE_dom"/>
</dbReference>
<keyword evidence="3" id="KW-1185">Reference proteome</keyword>
<dbReference type="EMBL" id="JAJSOF020000015">
    <property type="protein sequence ID" value="KAJ4440979.1"/>
    <property type="molecule type" value="Genomic_DNA"/>
</dbReference>
<dbReference type="Gene3D" id="3.30.420.10">
    <property type="entry name" value="Ribonuclease H-like superfamily/Ribonuclease H"/>
    <property type="match status" value="1"/>
</dbReference>
<dbReference type="InterPro" id="IPR036397">
    <property type="entry name" value="RNaseH_sf"/>
</dbReference>
<accession>A0ABQ8T3C1</accession>
<dbReference type="Pfam" id="PF13358">
    <property type="entry name" value="DDE_3"/>
    <property type="match status" value="1"/>
</dbReference>
<gene>
    <name evidence="2" type="ORF">ANN_10828</name>
</gene>
<evidence type="ECO:0000313" key="3">
    <source>
        <dbReference type="Proteomes" id="UP001148838"/>
    </source>
</evidence>
<evidence type="ECO:0000313" key="2">
    <source>
        <dbReference type="EMBL" id="KAJ4440979.1"/>
    </source>
</evidence>
<name>A0ABQ8T3C1_PERAM</name>
<sequence>MVRIRRLPGEQPIDTCTVGRRQAGCSSIMLWGTFTLASMNPVVIVQGTMKATVYRTLVAEHVHPFMTAMFPKGSGIFQQDNGPCHKARSVMEWFEEHSGELQLMCWAPNSPDLNPIEHIWVVIERDIRVHRSPLRNLRELGDLCVQMWCQRPIKASLLPCQDASPLLSVPKVDIPAIKKVVIMFSRSCRCCGVNIGTCMGRRLQRSIFRRVRCTVFRHTCTLPSIKV</sequence>
<dbReference type="Proteomes" id="UP001148838">
    <property type="component" value="Unassembled WGS sequence"/>
</dbReference>
<organism evidence="2 3">
    <name type="scientific">Periplaneta americana</name>
    <name type="common">American cockroach</name>
    <name type="synonym">Blatta americana</name>
    <dbReference type="NCBI Taxonomy" id="6978"/>
    <lineage>
        <taxon>Eukaryota</taxon>
        <taxon>Metazoa</taxon>
        <taxon>Ecdysozoa</taxon>
        <taxon>Arthropoda</taxon>
        <taxon>Hexapoda</taxon>
        <taxon>Insecta</taxon>
        <taxon>Pterygota</taxon>
        <taxon>Neoptera</taxon>
        <taxon>Polyneoptera</taxon>
        <taxon>Dictyoptera</taxon>
        <taxon>Blattodea</taxon>
        <taxon>Blattoidea</taxon>
        <taxon>Blattidae</taxon>
        <taxon>Blattinae</taxon>
        <taxon>Periplaneta</taxon>
    </lineage>
</organism>